<dbReference type="EMBL" id="GBXM01037538">
    <property type="protein sequence ID" value="JAH71039.1"/>
    <property type="molecule type" value="Transcribed_RNA"/>
</dbReference>
<proteinExistence type="predicted"/>
<sequence length="38" mass="4151">MTCLNSFPTFLLSAFWIPSLCLSPGQSLLTSSCSTPLW</sequence>
<accession>A0A0E9UYT5</accession>
<organism evidence="2">
    <name type="scientific">Anguilla anguilla</name>
    <name type="common">European freshwater eel</name>
    <name type="synonym">Muraena anguilla</name>
    <dbReference type="NCBI Taxonomy" id="7936"/>
    <lineage>
        <taxon>Eukaryota</taxon>
        <taxon>Metazoa</taxon>
        <taxon>Chordata</taxon>
        <taxon>Craniata</taxon>
        <taxon>Vertebrata</taxon>
        <taxon>Euteleostomi</taxon>
        <taxon>Actinopterygii</taxon>
        <taxon>Neopterygii</taxon>
        <taxon>Teleostei</taxon>
        <taxon>Anguilliformes</taxon>
        <taxon>Anguillidae</taxon>
        <taxon>Anguilla</taxon>
    </lineage>
</organism>
<name>A0A0E9UYT5_ANGAN</name>
<feature type="chain" id="PRO_5002433817" evidence="1">
    <location>
        <begin position="22"/>
        <end position="38"/>
    </location>
</feature>
<reference evidence="2" key="1">
    <citation type="submission" date="2014-11" db="EMBL/GenBank/DDBJ databases">
        <authorList>
            <person name="Amaro Gonzalez C."/>
        </authorList>
    </citation>
    <scope>NUCLEOTIDE SEQUENCE</scope>
</reference>
<protein>
    <submittedName>
        <fullName evidence="2">Uncharacterized protein</fullName>
    </submittedName>
</protein>
<evidence type="ECO:0000313" key="2">
    <source>
        <dbReference type="EMBL" id="JAH71039.1"/>
    </source>
</evidence>
<keyword evidence="1" id="KW-0732">Signal</keyword>
<evidence type="ECO:0000256" key="1">
    <source>
        <dbReference type="SAM" id="SignalP"/>
    </source>
</evidence>
<reference evidence="2" key="2">
    <citation type="journal article" date="2015" name="Fish Shellfish Immunol.">
        <title>Early steps in the European eel (Anguilla anguilla)-Vibrio vulnificus interaction in the gills: Role of the RtxA13 toxin.</title>
        <authorList>
            <person name="Callol A."/>
            <person name="Pajuelo D."/>
            <person name="Ebbesson L."/>
            <person name="Teles M."/>
            <person name="MacKenzie S."/>
            <person name="Amaro C."/>
        </authorList>
    </citation>
    <scope>NUCLEOTIDE SEQUENCE</scope>
</reference>
<dbReference type="AlphaFoldDB" id="A0A0E9UYT5"/>
<feature type="signal peptide" evidence="1">
    <location>
        <begin position="1"/>
        <end position="21"/>
    </location>
</feature>